<evidence type="ECO:0000259" key="2">
    <source>
        <dbReference type="Pfam" id="PF16344"/>
    </source>
</evidence>
<dbReference type="PIRSF" id="PIRSF018266">
    <property type="entry name" value="FecR"/>
    <property type="match status" value="1"/>
</dbReference>
<evidence type="ECO:0000313" key="4">
    <source>
        <dbReference type="Proteomes" id="UP000184420"/>
    </source>
</evidence>
<dbReference type="Pfam" id="PF16344">
    <property type="entry name" value="FecR_C"/>
    <property type="match status" value="1"/>
</dbReference>
<dbReference type="GO" id="GO:0016989">
    <property type="term" value="F:sigma factor antagonist activity"/>
    <property type="evidence" value="ECO:0007669"/>
    <property type="project" value="TreeGrafter"/>
</dbReference>
<dbReference type="Gene3D" id="3.55.50.30">
    <property type="match status" value="1"/>
</dbReference>
<dbReference type="Gene3D" id="2.60.120.1440">
    <property type="match status" value="1"/>
</dbReference>
<dbReference type="InterPro" id="IPR006860">
    <property type="entry name" value="FecR"/>
</dbReference>
<dbReference type="PANTHER" id="PTHR30273:SF2">
    <property type="entry name" value="PROTEIN FECR"/>
    <property type="match status" value="1"/>
</dbReference>
<dbReference type="OrthoDB" id="629393at2"/>
<feature type="domain" description="FecR protein" evidence="1">
    <location>
        <begin position="173"/>
        <end position="267"/>
    </location>
</feature>
<accession>A0A1M7MW74</accession>
<dbReference type="PANTHER" id="PTHR30273">
    <property type="entry name" value="PERIPLASMIC SIGNAL SENSOR AND SIGMA FACTOR ACTIVATOR FECR-RELATED"/>
    <property type="match status" value="1"/>
</dbReference>
<feature type="domain" description="Protein FecR C-terminal" evidence="2">
    <location>
        <begin position="309"/>
        <end position="375"/>
    </location>
</feature>
<dbReference type="FunFam" id="2.60.120.1440:FF:000001">
    <property type="entry name" value="Putative anti-sigma factor"/>
    <property type="match status" value="1"/>
</dbReference>
<reference evidence="3 4" key="1">
    <citation type="submission" date="2016-11" db="EMBL/GenBank/DDBJ databases">
        <authorList>
            <person name="Jaros S."/>
            <person name="Januszkiewicz K."/>
            <person name="Wedrychowicz H."/>
        </authorList>
    </citation>
    <scope>NUCLEOTIDE SEQUENCE [LARGE SCALE GENOMIC DNA]</scope>
    <source>
        <strain evidence="3 4">DSM 27406</strain>
    </source>
</reference>
<gene>
    <name evidence="3" type="ORF">SAMN05444266_11529</name>
</gene>
<organism evidence="3 4">
    <name type="scientific">Chitinophaga jiangningensis</name>
    <dbReference type="NCBI Taxonomy" id="1419482"/>
    <lineage>
        <taxon>Bacteria</taxon>
        <taxon>Pseudomonadati</taxon>
        <taxon>Bacteroidota</taxon>
        <taxon>Chitinophagia</taxon>
        <taxon>Chitinophagales</taxon>
        <taxon>Chitinophagaceae</taxon>
        <taxon>Chitinophaga</taxon>
    </lineage>
</organism>
<dbReference type="STRING" id="1419482.SAMN05444266_11529"/>
<keyword evidence="4" id="KW-1185">Reference proteome</keyword>
<sequence>MDHQQRELLNIMLKRFRTGTATSEEIAFLESYFDLFDSEDDLITAENEMEYEGLKAVLKQKIDTEIAVQSTPVKRMPVRRWAVAAAAAALIGSGALYLVKQQATPAKPATMAYATGAPTLRLADGTTIALDSTVDGQIASQQGVIISKEEDGTLLYKTAPANAGNNQNQENILSTPAGMKYKIILPDGSTVWLNAASSLTYPAVFTAGNRTVKLEGEAFFDIAADPAKPFFVQAGNQSVQVLGTRFNVNAYPEDGEHKTTLLQGAVKVSLAGNAIVIQPGQQAICSNNASIRKVNADTEKETAWINNLFSFKNDDLPAVMRDIARWYNVKIKYNGNIPDERFFGEISRSSKLEDVLKILEINGLAFDIKEDVITVGYKH</sequence>
<evidence type="ECO:0000259" key="1">
    <source>
        <dbReference type="Pfam" id="PF04773"/>
    </source>
</evidence>
<protein>
    <submittedName>
        <fullName evidence="3">FecR family protein</fullName>
    </submittedName>
</protein>
<proteinExistence type="predicted"/>
<dbReference type="InterPro" id="IPR032508">
    <property type="entry name" value="FecR_C"/>
</dbReference>
<name>A0A1M7MW74_9BACT</name>
<dbReference type="AlphaFoldDB" id="A0A1M7MW74"/>
<evidence type="ECO:0000313" key="3">
    <source>
        <dbReference type="EMBL" id="SHM95287.1"/>
    </source>
</evidence>
<dbReference type="Pfam" id="PF04773">
    <property type="entry name" value="FecR"/>
    <property type="match status" value="1"/>
</dbReference>
<dbReference type="EMBL" id="FRBL01000015">
    <property type="protein sequence ID" value="SHM95287.1"/>
    <property type="molecule type" value="Genomic_DNA"/>
</dbReference>
<dbReference type="Proteomes" id="UP000184420">
    <property type="component" value="Unassembled WGS sequence"/>
</dbReference>
<dbReference type="InterPro" id="IPR012373">
    <property type="entry name" value="Ferrdict_sens_TM"/>
</dbReference>